<dbReference type="Pfam" id="PF00856">
    <property type="entry name" value="SET"/>
    <property type="match status" value="1"/>
</dbReference>
<dbReference type="SMART" id="SM00317">
    <property type="entry name" value="SET"/>
    <property type="match status" value="1"/>
</dbReference>
<dbReference type="PROSITE" id="PS50280">
    <property type="entry name" value="SET"/>
    <property type="match status" value="1"/>
</dbReference>
<name>A0A6J4PMN1_9BACT</name>
<protein>
    <submittedName>
        <fullName evidence="2">SET family protein</fullName>
    </submittedName>
</protein>
<dbReference type="SUPFAM" id="SSF82199">
    <property type="entry name" value="SET domain"/>
    <property type="match status" value="1"/>
</dbReference>
<dbReference type="Gene3D" id="2.170.270.10">
    <property type="entry name" value="SET domain"/>
    <property type="match status" value="1"/>
</dbReference>
<dbReference type="AlphaFoldDB" id="A0A6J4PMN1"/>
<evidence type="ECO:0000259" key="1">
    <source>
        <dbReference type="PROSITE" id="PS50280"/>
    </source>
</evidence>
<dbReference type="InterPro" id="IPR001214">
    <property type="entry name" value="SET_dom"/>
</dbReference>
<proteinExistence type="predicted"/>
<sequence>MLLVKTKLDVSPIHGIGLFADEFIREGTVIWKFHELIDLRFAEERIELLTESAREQIRKYSYREKHSGLYVLCGDDARFFNHSENPNCFDIYSGEEEDLTITRRNINAGEELTCDYALFDLDWTLGIYRIPVSEASQSVTAHPV</sequence>
<dbReference type="EMBL" id="CADCUR010000254">
    <property type="protein sequence ID" value="CAA9418366.1"/>
    <property type="molecule type" value="Genomic_DNA"/>
</dbReference>
<gene>
    <name evidence="2" type="ORF">AVDCRST_MAG74-3074</name>
</gene>
<reference evidence="2" key="1">
    <citation type="submission" date="2020-02" db="EMBL/GenBank/DDBJ databases">
        <authorList>
            <person name="Meier V. D."/>
        </authorList>
    </citation>
    <scope>NUCLEOTIDE SEQUENCE</scope>
    <source>
        <strain evidence="2">AVDCRST_MAG74</strain>
    </source>
</reference>
<dbReference type="InterPro" id="IPR046341">
    <property type="entry name" value="SET_dom_sf"/>
</dbReference>
<evidence type="ECO:0000313" key="2">
    <source>
        <dbReference type="EMBL" id="CAA9418366.1"/>
    </source>
</evidence>
<feature type="domain" description="SET" evidence="1">
    <location>
        <begin position="4"/>
        <end position="117"/>
    </location>
</feature>
<organism evidence="2">
    <name type="scientific">uncultured Pyrinomonadaceae bacterium</name>
    <dbReference type="NCBI Taxonomy" id="2283094"/>
    <lineage>
        <taxon>Bacteria</taxon>
        <taxon>Pseudomonadati</taxon>
        <taxon>Acidobacteriota</taxon>
        <taxon>Blastocatellia</taxon>
        <taxon>Blastocatellales</taxon>
        <taxon>Pyrinomonadaceae</taxon>
        <taxon>environmental samples</taxon>
    </lineage>
</organism>
<accession>A0A6J4PMN1</accession>